<comment type="cofactor">
    <cofactor evidence="1">
        <name>FAD</name>
        <dbReference type="ChEBI" id="CHEBI:57692"/>
    </cofactor>
</comment>
<evidence type="ECO:0000256" key="3">
    <source>
        <dbReference type="ARBA" id="ARBA00022630"/>
    </source>
</evidence>
<dbReference type="Pfam" id="PF00732">
    <property type="entry name" value="GMC_oxred_N"/>
    <property type="match status" value="1"/>
</dbReference>
<dbReference type="PANTHER" id="PTHR11552:SF147">
    <property type="entry name" value="CHOLINE DEHYDROGENASE, MITOCHONDRIAL"/>
    <property type="match status" value="1"/>
</dbReference>
<accession>A0ABV6AJG3</accession>
<proteinExistence type="inferred from homology"/>
<dbReference type="PANTHER" id="PTHR11552">
    <property type="entry name" value="GLUCOSE-METHANOL-CHOLINE GMC OXIDOREDUCTASE"/>
    <property type="match status" value="1"/>
</dbReference>
<name>A0ABV6AJG3_9HYPH</name>
<keyword evidence="4 6" id="KW-0274">FAD</keyword>
<evidence type="ECO:0000256" key="4">
    <source>
        <dbReference type="ARBA" id="ARBA00022827"/>
    </source>
</evidence>
<dbReference type="Gene3D" id="3.30.560.10">
    <property type="entry name" value="Glucose Oxidase, domain 3"/>
    <property type="match status" value="1"/>
</dbReference>
<evidence type="ECO:0000256" key="2">
    <source>
        <dbReference type="ARBA" id="ARBA00010790"/>
    </source>
</evidence>
<dbReference type="SUPFAM" id="SSF54373">
    <property type="entry name" value="FAD-linked reductases, C-terminal domain"/>
    <property type="match status" value="1"/>
</dbReference>
<organism evidence="8 9">
    <name type="scientific">Rhizobium puerariae</name>
    <dbReference type="NCBI Taxonomy" id="1585791"/>
    <lineage>
        <taxon>Bacteria</taxon>
        <taxon>Pseudomonadati</taxon>
        <taxon>Pseudomonadota</taxon>
        <taxon>Alphaproteobacteria</taxon>
        <taxon>Hyphomicrobiales</taxon>
        <taxon>Rhizobiaceae</taxon>
        <taxon>Rhizobium/Agrobacterium group</taxon>
        <taxon>Rhizobium</taxon>
    </lineage>
</organism>
<dbReference type="InterPro" id="IPR027424">
    <property type="entry name" value="Glucose_Oxidase_domain_2"/>
</dbReference>
<evidence type="ECO:0000313" key="8">
    <source>
        <dbReference type="EMBL" id="MFB9950682.1"/>
    </source>
</evidence>
<dbReference type="RefSeq" id="WP_377263310.1">
    <property type="nucleotide sequence ID" value="NZ_JBHMAA010000018.1"/>
</dbReference>
<dbReference type="PIRSF" id="PIRSF000137">
    <property type="entry name" value="Alcohol_oxidase"/>
    <property type="match status" value="1"/>
</dbReference>
<evidence type="ECO:0000259" key="7">
    <source>
        <dbReference type="PROSITE" id="PS00623"/>
    </source>
</evidence>
<sequence>MKTYDYVIVGAGSAGCVLANRLSADSRAQVLLIEGGASNAHPFVSMPRGFIKLFGKPGFFRSFPVAPQLGRPAENWSYGNGLGGSSSVNGTWYLRGMPADYDRWEELGNPGWNWQEMLRVFKGLEDYRGEGADPTRSRTGELQITASPYRSPVLDAVLKGGAEIGLPLLSDINRPNTEGIGYTQSTVDRRGRRASSYKAFVEPVRGRPNLTVLTGTEVKRVVFEGTRAVGVECDQAGSTVTFGAKREVIVSAGVYSSPKILQLSGVGPRSLLAGLNIPVVRELDAVGKNLSDHTMMTLNFRLLGHPGLNREFSTWRLYRHVLQYYVAGKGLMAFTGPPVTALVSSDGNRHWPDIQIGVAPVTMNSTKARKADPGRGLLEDKPGIMFNAFQLRPKSKGEVNIRSASFRDNPEVDARWWSDESDRRLAIEIVRLIRKFAKAPSLARFIGEETVLGDQYQTDDEIARELTWVMSPGLHGTGSCSMGSDDRTSVVDARLRVHGLQGLRVVDCSIMPTHVSANTNGPAMAVAARASELIIEDWATV</sequence>
<evidence type="ECO:0000256" key="1">
    <source>
        <dbReference type="ARBA" id="ARBA00001974"/>
    </source>
</evidence>
<dbReference type="InterPro" id="IPR000172">
    <property type="entry name" value="GMC_OxRdtase_N"/>
</dbReference>
<dbReference type="InterPro" id="IPR036188">
    <property type="entry name" value="FAD/NAD-bd_sf"/>
</dbReference>
<dbReference type="Pfam" id="PF05199">
    <property type="entry name" value="GMC_oxred_C"/>
    <property type="match status" value="1"/>
</dbReference>
<keyword evidence="5" id="KW-0560">Oxidoreductase</keyword>
<comment type="similarity">
    <text evidence="2 6">Belongs to the GMC oxidoreductase family.</text>
</comment>
<dbReference type="PROSITE" id="PS51257">
    <property type="entry name" value="PROKAR_LIPOPROTEIN"/>
    <property type="match status" value="1"/>
</dbReference>
<dbReference type="Gene3D" id="3.50.50.60">
    <property type="entry name" value="FAD/NAD(P)-binding domain"/>
    <property type="match status" value="1"/>
</dbReference>
<dbReference type="Gene3D" id="4.10.450.10">
    <property type="entry name" value="Glucose Oxidase, domain 2"/>
    <property type="match status" value="1"/>
</dbReference>
<dbReference type="InterPro" id="IPR012132">
    <property type="entry name" value="GMC_OxRdtase"/>
</dbReference>
<feature type="domain" description="Glucose-methanol-choline oxidoreductase N-terminal" evidence="7">
    <location>
        <begin position="79"/>
        <end position="102"/>
    </location>
</feature>
<gene>
    <name evidence="8" type="ORF">ACFFP0_17655</name>
</gene>
<keyword evidence="9" id="KW-1185">Reference proteome</keyword>
<reference evidence="8 9" key="1">
    <citation type="submission" date="2024-09" db="EMBL/GenBank/DDBJ databases">
        <authorList>
            <person name="Sun Q."/>
            <person name="Mori K."/>
        </authorList>
    </citation>
    <scope>NUCLEOTIDE SEQUENCE [LARGE SCALE GENOMIC DNA]</scope>
    <source>
        <strain evidence="8 9">TBRC 4938</strain>
    </source>
</reference>
<dbReference type="PROSITE" id="PS00623">
    <property type="entry name" value="GMC_OXRED_1"/>
    <property type="match status" value="1"/>
</dbReference>
<comment type="caution">
    <text evidence="8">The sequence shown here is derived from an EMBL/GenBank/DDBJ whole genome shotgun (WGS) entry which is preliminary data.</text>
</comment>
<evidence type="ECO:0000313" key="9">
    <source>
        <dbReference type="Proteomes" id="UP001589692"/>
    </source>
</evidence>
<evidence type="ECO:0000256" key="6">
    <source>
        <dbReference type="RuleBase" id="RU003968"/>
    </source>
</evidence>
<dbReference type="Proteomes" id="UP001589692">
    <property type="component" value="Unassembled WGS sequence"/>
</dbReference>
<dbReference type="SUPFAM" id="SSF51905">
    <property type="entry name" value="FAD/NAD(P)-binding domain"/>
    <property type="match status" value="1"/>
</dbReference>
<dbReference type="InterPro" id="IPR007867">
    <property type="entry name" value="GMC_OxRtase_C"/>
</dbReference>
<dbReference type="EMBL" id="JBHMAA010000018">
    <property type="protein sequence ID" value="MFB9950682.1"/>
    <property type="molecule type" value="Genomic_DNA"/>
</dbReference>
<keyword evidence="3 6" id="KW-0285">Flavoprotein</keyword>
<protein>
    <submittedName>
        <fullName evidence="8">GMC family oxidoreductase</fullName>
    </submittedName>
</protein>
<evidence type="ECO:0000256" key="5">
    <source>
        <dbReference type="ARBA" id="ARBA00023002"/>
    </source>
</evidence>